<dbReference type="SUPFAM" id="SSF56935">
    <property type="entry name" value="Porins"/>
    <property type="match status" value="1"/>
</dbReference>
<accession>A0A7W9B6K3</accession>
<feature type="signal peptide" evidence="2">
    <location>
        <begin position="1"/>
        <end position="28"/>
    </location>
</feature>
<comment type="caution">
    <text evidence="3">The sequence shown here is derived from an EMBL/GenBank/DDBJ whole genome shotgun (WGS) entry which is preliminary data.</text>
</comment>
<dbReference type="RefSeq" id="WP_184098817.1">
    <property type="nucleotide sequence ID" value="NZ_JACIJH010000008.1"/>
</dbReference>
<evidence type="ECO:0008006" key="5">
    <source>
        <dbReference type="Google" id="ProtNLM"/>
    </source>
</evidence>
<feature type="compositionally biased region" description="Low complexity" evidence="1">
    <location>
        <begin position="32"/>
        <end position="50"/>
    </location>
</feature>
<organism evidence="3 4">
    <name type="scientific">Sphingopyxis panaciterrulae</name>
    <dbReference type="NCBI Taxonomy" id="462372"/>
    <lineage>
        <taxon>Bacteria</taxon>
        <taxon>Pseudomonadati</taxon>
        <taxon>Pseudomonadota</taxon>
        <taxon>Alphaproteobacteria</taxon>
        <taxon>Sphingomonadales</taxon>
        <taxon>Sphingomonadaceae</taxon>
        <taxon>Sphingopyxis</taxon>
    </lineage>
</organism>
<reference evidence="3 4" key="1">
    <citation type="submission" date="2020-08" db="EMBL/GenBank/DDBJ databases">
        <title>Genomic Encyclopedia of Type Strains, Phase IV (KMG-IV): sequencing the most valuable type-strain genomes for metagenomic binning, comparative biology and taxonomic classification.</title>
        <authorList>
            <person name="Goeker M."/>
        </authorList>
    </citation>
    <scope>NUCLEOTIDE SEQUENCE [LARGE SCALE GENOMIC DNA]</scope>
    <source>
        <strain evidence="3 4">DSM 27163</strain>
    </source>
</reference>
<dbReference type="AlphaFoldDB" id="A0A7W9B6K3"/>
<protein>
    <recommendedName>
        <fullName evidence="5">Preprotein translocase subunit YajC</fullName>
    </recommendedName>
</protein>
<feature type="chain" id="PRO_5031094459" description="Preprotein translocase subunit YajC" evidence="2">
    <location>
        <begin position="29"/>
        <end position="570"/>
    </location>
</feature>
<evidence type="ECO:0000256" key="1">
    <source>
        <dbReference type="SAM" id="MobiDB-lite"/>
    </source>
</evidence>
<dbReference type="EMBL" id="JACIJH010000008">
    <property type="protein sequence ID" value="MBB5707183.1"/>
    <property type="molecule type" value="Genomic_DNA"/>
</dbReference>
<name>A0A7W9B6K3_9SPHN</name>
<evidence type="ECO:0000313" key="3">
    <source>
        <dbReference type="EMBL" id="MBB5707183.1"/>
    </source>
</evidence>
<feature type="compositionally biased region" description="Basic and acidic residues" evidence="1">
    <location>
        <begin position="51"/>
        <end position="67"/>
    </location>
</feature>
<proteinExistence type="predicted"/>
<dbReference type="Proteomes" id="UP000537161">
    <property type="component" value="Unassembled WGS sequence"/>
</dbReference>
<evidence type="ECO:0000313" key="4">
    <source>
        <dbReference type="Proteomes" id="UP000537161"/>
    </source>
</evidence>
<feature type="region of interest" description="Disordered" evidence="1">
    <location>
        <begin position="30"/>
        <end position="67"/>
    </location>
</feature>
<keyword evidence="2" id="KW-0732">Signal</keyword>
<keyword evidence="4" id="KW-1185">Reference proteome</keyword>
<sequence>MRTSFVTLRRTTALAALLLAGTATVAHAQWSGDAGPGSDAPGAADAAAQDGPRDGSRRSEDRRQRKIEVSPYLEVGQILSADLKNGGDVLTYTMLAAGVDAAIVTRRAEVAASLRYEHRISEAGGQGDSDAISGIARGRIEVAQGFNIEGGALATRTRADGGGGANIFGGGTNSADLYSVYAGPTFARRIGNLDVGAGYRFGYTKVDIDTPNVVTPGIPRGSSFDSSTNHVAWASVGQRPGELPFGWQVSGGYEREDASQLDQRFEGKYARADVTVPIGPTVALLGGVGYEDIEIGQRDPLLDANGVPVVDSNGRFVTDKTQPRQLAFDTDGLIWDAGVMWRPSRRTSLTARVGRRYGDTIYTGSFAYRPDHATMLQVGVYDGMSSFGRGLSRGLAALPTQFDPTRNPIDGSIDPCVFGQDGGGCLTPQLGSTTAIQYRNRGVQALLSSRYGRWSYGVGIGYDQRRLLVPATSVIAALDGTKDESYYLFMTAARELDADSSLGFSGFVNYFDNGAPGAADVQSAGISASYSRRLWRNLTGNASAALNAFDQDGFNNQLIGSAFVGLRYAF</sequence>
<gene>
    <name evidence="3" type="ORF">FHR21_002546</name>
</gene>
<evidence type="ECO:0000256" key="2">
    <source>
        <dbReference type="SAM" id="SignalP"/>
    </source>
</evidence>